<gene>
    <name evidence="2" type="ORF">GGQ72_004387</name>
</gene>
<protein>
    <submittedName>
        <fullName evidence="2">Uncharacterized protein</fullName>
    </submittedName>
</protein>
<reference evidence="2 3" key="1">
    <citation type="submission" date="2020-08" db="EMBL/GenBank/DDBJ databases">
        <title>Genomic Encyclopedia of Type Strains, Phase IV (KMG-IV): sequencing the most valuable type-strain genomes for metagenomic binning, comparative biology and taxonomic classification.</title>
        <authorList>
            <person name="Goeker M."/>
        </authorList>
    </citation>
    <scope>NUCLEOTIDE SEQUENCE [LARGE SCALE GENOMIC DNA]</scope>
    <source>
        <strain evidence="2 3">DSM 29514</strain>
    </source>
</reference>
<feature type="region of interest" description="Disordered" evidence="1">
    <location>
        <begin position="243"/>
        <end position="262"/>
    </location>
</feature>
<dbReference type="Proteomes" id="UP000519897">
    <property type="component" value="Unassembled WGS sequence"/>
</dbReference>
<feature type="compositionally biased region" description="Low complexity" evidence="1">
    <location>
        <begin position="184"/>
        <end position="203"/>
    </location>
</feature>
<feature type="compositionally biased region" description="Gly residues" evidence="1">
    <location>
        <begin position="252"/>
        <end position="261"/>
    </location>
</feature>
<organism evidence="2 3">
    <name type="scientific">Rhizobium rhizoryzae</name>
    <dbReference type="NCBI Taxonomy" id="451876"/>
    <lineage>
        <taxon>Bacteria</taxon>
        <taxon>Pseudomonadati</taxon>
        <taxon>Pseudomonadota</taxon>
        <taxon>Alphaproteobacteria</taxon>
        <taxon>Hyphomicrobiales</taxon>
        <taxon>Rhizobiaceae</taxon>
        <taxon>Rhizobium/Agrobacterium group</taxon>
        <taxon>Rhizobium</taxon>
    </lineage>
</organism>
<comment type="caution">
    <text evidence="2">The sequence shown here is derived from an EMBL/GenBank/DDBJ whole genome shotgun (WGS) entry which is preliminary data.</text>
</comment>
<evidence type="ECO:0000313" key="3">
    <source>
        <dbReference type="Proteomes" id="UP000519897"/>
    </source>
</evidence>
<proteinExistence type="predicted"/>
<keyword evidence="3" id="KW-1185">Reference proteome</keyword>
<evidence type="ECO:0000313" key="2">
    <source>
        <dbReference type="EMBL" id="MBB4145821.1"/>
    </source>
</evidence>
<dbReference type="AlphaFoldDB" id="A0A7W6LKC1"/>
<sequence>MSSLSQFIASTSPKAITAAGPGSNGYWRREMWLRAGSFSFTVKKSGKMKIYAGGAAGGGGYQYPGASAGMACDERDYVQGDVITITIGAGGVGANQATNGGDGGTTSVVCAARGLNLVLTGATGGRNGGSGMTAGAATGGNQFNRSGAVPPAGSAAGYGGCSSASPFANGFASAQTGGAGWGGPARASGGASSHRSSVGSEGAPGLLSKGGIPWSTSATYPRGDSGESQPWWDLVDFDGAGGATWSNANGPTGNGGVGAGGAANSTSSGQIVGGQGGLGGGGGAGAGGSGGAGGNGGNGASGGGSVISGLGGAGGDGLCIIYWDEVQL</sequence>
<feature type="region of interest" description="Disordered" evidence="1">
    <location>
        <begin position="177"/>
        <end position="237"/>
    </location>
</feature>
<evidence type="ECO:0000256" key="1">
    <source>
        <dbReference type="SAM" id="MobiDB-lite"/>
    </source>
</evidence>
<name>A0A7W6LKC1_9HYPH</name>
<dbReference type="RefSeq" id="WP_165130343.1">
    <property type="nucleotide sequence ID" value="NZ_CP049247.1"/>
</dbReference>
<dbReference type="EMBL" id="JACIEC010000012">
    <property type="protein sequence ID" value="MBB4145821.1"/>
    <property type="molecule type" value="Genomic_DNA"/>
</dbReference>
<accession>A0A7W6LKC1</accession>